<accession>A0ABS9V2S2</accession>
<organism evidence="1 2">
    <name type="scientific">Belliella filtrata</name>
    <dbReference type="NCBI Taxonomy" id="2923435"/>
    <lineage>
        <taxon>Bacteria</taxon>
        <taxon>Pseudomonadati</taxon>
        <taxon>Bacteroidota</taxon>
        <taxon>Cytophagia</taxon>
        <taxon>Cytophagales</taxon>
        <taxon>Cyclobacteriaceae</taxon>
        <taxon>Belliella</taxon>
    </lineage>
</organism>
<comment type="caution">
    <text evidence="1">The sequence shown here is derived from an EMBL/GenBank/DDBJ whole genome shotgun (WGS) entry which is preliminary data.</text>
</comment>
<protein>
    <submittedName>
        <fullName evidence="1">Uncharacterized protein</fullName>
    </submittedName>
</protein>
<proteinExistence type="predicted"/>
<evidence type="ECO:0000313" key="1">
    <source>
        <dbReference type="EMBL" id="MCH7410703.1"/>
    </source>
</evidence>
<reference evidence="1" key="1">
    <citation type="submission" date="2022-03" db="EMBL/GenBank/DDBJ databases">
        <title>De novo assembled genomes of Belliella spp. (Cyclobacteriaceae) strains.</title>
        <authorList>
            <person name="Szabo A."/>
            <person name="Korponai K."/>
            <person name="Felfoldi T."/>
        </authorList>
    </citation>
    <scope>NUCLEOTIDE SEQUENCE</scope>
    <source>
        <strain evidence="1">DSM 111904</strain>
    </source>
</reference>
<dbReference type="EMBL" id="JAKZGP010000044">
    <property type="protein sequence ID" value="MCH7410703.1"/>
    <property type="molecule type" value="Genomic_DNA"/>
</dbReference>
<dbReference type="Proteomes" id="UP001165489">
    <property type="component" value="Unassembled WGS sequence"/>
</dbReference>
<sequence length="236" mass="24540">MRWFGVDPQDQFASPYLAMGNNPMMMIDPDGELAGLVLGAMAAGATQSALFYASSLTAGNSWDWGQFASQIGKGALTGGLTAGASYTFAAGLNAAGLGINASYFMGGTLGSFSGSAFSGGIPNETLSLGSVGLGAVMGGWRMQRRNNPAKISSIYEPEPNEVDILLGEVLVVGKQMKIPWLWGKTNDLLNELWVTKGGQMFIANNLPLSTGAINPNYSIESLVIGGMATSGVLKGR</sequence>
<evidence type="ECO:0000313" key="2">
    <source>
        <dbReference type="Proteomes" id="UP001165489"/>
    </source>
</evidence>
<keyword evidence="2" id="KW-1185">Reference proteome</keyword>
<name>A0ABS9V2S2_9BACT</name>
<gene>
    <name evidence="1" type="ORF">MM239_14945</name>
</gene>